<evidence type="ECO:0000256" key="5">
    <source>
        <dbReference type="ARBA" id="ARBA00022759"/>
    </source>
</evidence>
<dbReference type="GO" id="GO:0015074">
    <property type="term" value="P:DNA integration"/>
    <property type="evidence" value="ECO:0007669"/>
    <property type="project" value="InterPro"/>
</dbReference>
<dbReference type="EMBL" id="GEZM01050568">
    <property type="protein sequence ID" value="JAV75545.1"/>
    <property type="molecule type" value="Transcribed_RNA"/>
</dbReference>
<dbReference type="InterPro" id="IPR001969">
    <property type="entry name" value="Aspartic_peptidase_AS"/>
</dbReference>
<organism evidence="10">
    <name type="scientific">Photinus pyralis</name>
    <name type="common">Common eastern firefly</name>
    <name type="synonym">Lampyris pyralis</name>
    <dbReference type="NCBI Taxonomy" id="7054"/>
    <lineage>
        <taxon>Eukaryota</taxon>
        <taxon>Metazoa</taxon>
        <taxon>Ecdysozoa</taxon>
        <taxon>Arthropoda</taxon>
        <taxon>Hexapoda</taxon>
        <taxon>Insecta</taxon>
        <taxon>Pterygota</taxon>
        <taxon>Neoptera</taxon>
        <taxon>Endopterygota</taxon>
        <taxon>Coleoptera</taxon>
        <taxon>Polyphaga</taxon>
        <taxon>Elateriformia</taxon>
        <taxon>Elateroidea</taxon>
        <taxon>Lampyridae</taxon>
        <taxon>Lampyrinae</taxon>
        <taxon>Photinus</taxon>
    </lineage>
</organism>
<proteinExistence type="predicted"/>
<dbReference type="InterPro" id="IPR021109">
    <property type="entry name" value="Peptidase_aspartic_dom_sf"/>
</dbReference>
<dbReference type="Pfam" id="PF00665">
    <property type="entry name" value="rve"/>
    <property type="match status" value="1"/>
</dbReference>
<keyword evidence="4" id="KW-0540">Nuclease</keyword>
<dbReference type="GO" id="GO:0004190">
    <property type="term" value="F:aspartic-type endopeptidase activity"/>
    <property type="evidence" value="ECO:0007669"/>
    <property type="project" value="InterPro"/>
</dbReference>
<sequence>MNQIKENYQDDEDFLSDQEEEAEIIDDGQPIIIGKLEGVEQQLLLDTGSQVSVVSEEVFEFIQRKNPRVITLPVSGITIQGITGKIVKVVNQALLTLQIQDSTHEQKFLVVKKLETTAILGTDWMRDKKAKIDMDRDEVYFQDNDVDYYIRFQGRSLKIRTANLQVNQPTGSREENEAIEELISQYEDIFSTKPGLVKTKKNQPAITIGKVKKKKEDKKLKNILKNIKTEQDEDEKCSWIKKEIEENKHGRAEKLKEKFILHQEVLFRKSKRAQEWWVIFLPYIRHREIIELYHQRMGHFGTSKVSAEISENWYIPDLEKKVKQLLAACDLCQKTKIRNQKQEGLMKNVIAENPLDIVSVDIFGPLPRSKGGVEYIFVALDLFTKYVKLYPMKKVNTRMILKKMMEDFIPNVGKPKMILSDHGSQFTAKKWAEEFSNREIEVKMTSVYHPQSNPVERVMRELGRMFRTYCHENHGNWASWVKQIELWINASIHDSTGFSPIELLKKKETDQLVESLIQFPMRTDLGKDIKIRLAREKLKSKAEKRKDKHDKKVNKPVKYKPGDLVLLRTHYQSSAVNKEIRKFFLLYEGPFEVVEETEVNAYRLKKPDTGMNRGVHNVVNLKRYIKIPPEPQLVQVVQNIYIG</sequence>
<dbReference type="AlphaFoldDB" id="A0A1Y1LPH5"/>
<dbReference type="Gene3D" id="3.30.420.10">
    <property type="entry name" value="Ribonuclease H-like superfamily/Ribonuclease H"/>
    <property type="match status" value="1"/>
</dbReference>
<dbReference type="EMBL" id="GEZM01050569">
    <property type="protein sequence ID" value="JAV75543.1"/>
    <property type="molecule type" value="Transcribed_RNA"/>
</dbReference>
<feature type="domain" description="Integrase catalytic" evidence="9">
    <location>
        <begin position="350"/>
        <end position="508"/>
    </location>
</feature>
<dbReference type="GO" id="GO:0003676">
    <property type="term" value="F:nucleic acid binding"/>
    <property type="evidence" value="ECO:0007669"/>
    <property type="project" value="InterPro"/>
</dbReference>
<dbReference type="InterPro" id="IPR036397">
    <property type="entry name" value="RNaseH_sf"/>
</dbReference>
<keyword evidence="3" id="KW-0548">Nucleotidyltransferase</keyword>
<keyword evidence="2" id="KW-0808">Transferase</keyword>
<dbReference type="GO" id="GO:0006508">
    <property type="term" value="P:proteolysis"/>
    <property type="evidence" value="ECO:0007669"/>
    <property type="project" value="InterPro"/>
</dbReference>
<dbReference type="PANTHER" id="PTHR37984">
    <property type="entry name" value="PROTEIN CBG26694"/>
    <property type="match status" value="1"/>
</dbReference>
<keyword evidence="7" id="KW-0695">RNA-directed DNA polymerase</keyword>
<dbReference type="PROSITE" id="PS50994">
    <property type="entry name" value="INTEGRASE"/>
    <property type="match status" value="1"/>
</dbReference>
<dbReference type="SUPFAM" id="SSF53098">
    <property type="entry name" value="Ribonuclease H-like"/>
    <property type="match status" value="1"/>
</dbReference>
<name>A0A1Y1LPH5_PHOPY</name>
<dbReference type="InterPro" id="IPR050951">
    <property type="entry name" value="Retrovirus_Pol_polyprotein"/>
</dbReference>
<dbReference type="SUPFAM" id="SSF50630">
    <property type="entry name" value="Acid proteases"/>
    <property type="match status" value="1"/>
</dbReference>
<evidence type="ECO:0000256" key="1">
    <source>
        <dbReference type="ARBA" id="ARBA00012493"/>
    </source>
</evidence>
<evidence type="ECO:0000256" key="3">
    <source>
        <dbReference type="ARBA" id="ARBA00022695"/>
    </source>
</evidence>
<evidence type="ECO:0000256" key="4">
    <source>
        <dbReference type="ARBA" id="ARBA00022722"/>
    </source>
</evidence>
<reference evidence="10" key="1">
    <citation type="journal article" date="2016" name="Sci. Rep.">
        <title>Molecular characterization of firefly nuptial gifts: a multi-omics approach sheds light on postcopulatory sexual selection.</title>
        <authorList>
            <person name="Al-Wathiqui N."/>
            <person name="Fallon T.R."/>
            <person name="South A."/>
            <person name="Weng J.K."/>
            <person name="Lewis S.M."/>
        </authorList>
    </citation>
    <scope>NUCLEOTIDE SEQUENCE</scope>
</reference>
<dbReference type="Pfam" id="PF00077">
    <property type="entry name" value="RVP"/>
    <property type="match status" value="1"/>
</dbReference>
<accession>A0A1Y1LPH5</accession>
<dbReference type="Gene3D" id="2.40.70.10">
    <property type="entry name" value="Acid Proteases"/>
    <property type="match status" value="1"/>
</dbReference>
<dbReference type="Gene3D" id="1.10.340.70">
    <property type="match status" value="1"/>
</dbReference>
<evidence type="ECO:0000256" key="2">
    <source>
        <dbReference type="ARBA" id="ARBA00022679"/>
    </source>
</evidence>
<dbReference type="Pfam" id="PF17921">
    <property type="entry name" value="Integrase_H2C2"/>
    <property type="match status" value="1"/>
</dbReference>
<dbReference type="InterPro" id="IPR041588">
    <property type="entry name" value="Integrase_H2C2"/>
</dbReference>
<dbReference type="PROSITE" id="PS00141">
    <property type="entry name" value="ASP_PROTEASE"/>
    <property type="match status" value="1"/>
</dbReference>
<evidence type="ECO:0000256" key="6">
    <source>
        <dbReference type="ARBA" id="ARBA00022801"/>
    </source>
</evidence>
<dbReference type="InterPro" id="IPR018061">
    <property type="entry name" value="Retropepsins"/>
</dbReference>
<evidence type="ECO:0000256" key="7">
    <source>
        <dbReference type="ARBA" id="ARBA00022918"/>
    </source>
</evidence>
<keyword evidence="6" id="KW-0378">Hydrolase</keyword>
<dbReference type="InterPro" id="IPR001584">
    <property type="entry name" value="Integrase_cat-core"/>
</dbReference>
<dbReference type="CDD" id="cd00303">
    <property type="entry name" value="retropepsin_like"/>
    <property type="match status" value="1"/>
</dbReference>
<protein>
    <recommendedName>
        <fullName evidence="1">RNA-directed DNA polymerase</fullName>
        <ecNumber evidence="1">2.7.7.49</ecNumber>
    </recommendedName>
</protein>
<dbReference type="PROSITE" id="PS50175">
    <property type="entry name" value="ASP_PROT_RETROV"/>
    <property type="match status" value="1"/>
</dbReference>
<dbReference type="EC" id="2.7.7.49" evidence="1"/>
<evidence type="ECO:0000313" key="10">
    <source>
        <dbReference type="EMBL" id="JAV75543.1"/>
    </source>
</evidence>
<dbReference type="InterPro" id="IPR001995">
    <property type="entry name" value="Peptidase_A2_cat"/>
</dbReference>
<evidence type="ECO:0000259" key="8">
    <source>
        <dbReference type="PROSITE" id="PS50175"/>
    </source>
</evidence>
<keyword evidence="5" id="KW-0255">Endonuclease</keyword>
<dbReference type="GO" id="GO:0003964">
    <property type="term" value="F:RNA-directed DNA polymerase activity"/>
    <property type="evidence" value="ECO:0007669"/>
    <property type="project" value="UniProtKB-KW"/>
</dbReference>
<feature type="domain" description="Peptidase A2" evidence="8">
    <location>
        <begin position="41"/>
        <end position="124"/>
    </location>
</feature>
<dbReference type="PANTHER" id="PTHR37984:SF5">
    <property type="entry name" value="PROTEIN NYNRIN-LIKE"/>
    <property type="match status" value="1"/>
</dbReference>
<evidence type="ECO:0000259" key="9">
    <source>
        <dbReference type="PROSITE" id="PS50994"/>
    </source>
</evidence>
<dbReference type="GO" id="GO:0004519">
    <property type="term" value="F:endonuclease activity"/>
    <property type="evidence" value="ECO:0007669"/>
    <property type="project" value="UniProtKB-KW"/>
</dbReference>
<dbReference type="InterPro" id="IPR012337">
    <property type="entry name" value="RNaseH-like_sf"/>
</dbReference>